<keyword evidence="3" id="KW-1185">Reference proteome</keyword>
<gene>
    <name evidence="2" type="ORF">CEXT_381931</name>
</gene>
<organism evidence="2 3">
    <name type="scientific">Caerostris extrusa</name>
    <name type="common">Bark spider</name>
    <name type="synonym">Caerostris bankana</name>
    <dbReference type="NCBI Taxonomy" id="172846"/>
    <lineage>
        <taxon>Eukaryota</taxon>
        <taxon>Metazoa</taxon>
        <taxon>Ecdysozoa</taxon>
        <taxon>Arthropoda</taxon>
        <taxon>Chelicerata</taxon>
        <taxon>Arachnida</taxon>
        <taxon>Araneae</taxon>
        <taxon>Araneomorphae</taxon>
        <taxon>Entelegynae</taxon>
        <taxon>Araneoidea</taxon>
        <taxon>Araneidae</taxon>
        <taxon>Caerostris</taxon>
    </lineage>
</organism>
<evidence type="ECO:0000313" key="2">
    <source>
        <dbReference type="EMBL" id="GIY80890.1"/>
    </source>
</evidence>
<dbReference type="EMBL" id="BPLR01016058">
    <property type="protein sequence ID" value="GIY80890.1"/>
    <property type="molecule type" value="Genomic_DNA"/>
</dbReference>
<proteinExistence type="predicted"/>
<comment type="caution">
    <text evidence="2">The sequence shown here is derived from an EMBL/GenBank/DDBJ whole genome shotgun (WGS) entry which is preliminary data.</text>
</comment>
<feature type="region of interest" description="Disordered" evidence="1">
    <location>
        <begin position="1"/>
        <end position="23"/>
    </location>
</feature>
<dbReference type="Proteomes" id="UP001054945">
    <property type="component" value="Unassembled WGS sequence"/>
</dbReference>
<evidence type="ECO:0000256" key="1">
    <source>
        <dbReference type="SAM" id="MobiDB-lite"/>
    </source>
</evidence>
<sequence length="85" mass="9668">MLSRRISEEKSLFGPYRQTPRNQSCRALGHNPWQKTLNSPFASASSRTPIPSPLAGEKRREIISTQLLQLPRMLENGGFNDDTER</sequence>
<accession>A0AAV4WDL9</accession>
<feature type="compositionally biased region" description="Basic and acidic residues" evidence="1">
    <location>
        <begin position="1"/>
        <end position="11"/>
    </location>
</feature>
<evidence type="ECO:0000313" key="3">
    <source>
        <dbReference type="Proteomes" id="UP001054945"/>
    </source>
</evidence>
<dbReference type="AlphaFoldDB" id="A0AAV4WDL9"/>
<name>A0AAV4WDL9_CAEEX</name>
<reference evidence="2 3" key="1">
    <citation type="submission" date="2021-06" db="EMBL/GenBank/DDBJ databases">
        <title>Caerostris extrusa draft genome.</title>
        <authorList>
            <person name="Kono N."/>
            <person name="Arakawa K."/>
        </authorList>
    </citation>
    <scope>NUCLEOTIDE SEQUENCE [LARGE SCALE GENOMIC DNA]</scope>
</reference>
<protein>
    <submittedName>
        <fullName evidence="2">Uncharacterized protein</fullName>
    </submittedName>
</protein>